<evidence type="ECO:0000256" key="6">
    <source>
        <dbReference type="ARBA" id="ARBA00022989"/>
    </source>
</evidence>
<feature type="transmembrane region" description="Helical" evidence="9">
    <location>
        <begin position="863"/>
        <end position="883"/>
    </location>
</feature>
<comment type="caution">
    <text evidence="11">The sequence shown here is derived from an EMBL/GenBank/DDBJ whole genome shotgun (WGS) entry which is preliminary data.</text>
</comment>
<evidence type="ECO:0000313" key="12">
    <source>
        <dbReference type="Proteomes" id="UP001500449"/>
    </source>
</evidence>
<protein>
    <recommendedName>
        <fullName evidence="10">ABC transporter domain-containing protein</fullName>
    </recommendedName>
</protein>
<feature type="transmembrane region" description="Helical" evidence="9">
    <location>
        <begin position="623"/>
        <end position="646"/>
    </location>
</feature>
<feature type="domain" description="ABC transporter" evidence="10">
    <location>
        <begin position="6"/>
        <end position="242"/>
    </location>
</feature>
<dbReference type="PROSITE" id="PS00211">
    <property type="entry name" value="ABC_TRANSPORTER_1"/>
    <property type="match status" value="2"/>
</dbReference>
<keyword evidence="3 9" id="KW-0812">Transmembrane</keyword>
<keyword evidence="4" id="KW-0547">Nucleotide-binding</keyword>
<dbReference type="InterPro" id="IPR003593">
    <property type="entry name" value="AAA+_ATPase"/>
</dbReference>
<dbReference type="InterPro" id="IPR050107">
    <property type="entry name" value="ABC_carbohydrate_import_ATPase"/>
</dbReference>
<dbReference type="Pfam" id="PF02653">
    <property type="entry name" value="BPD_transp_2"/>
    <property type="match status" value="1"/>
</dbReference>
<dbReference type="CDD" id="cd06580">
    <property type="entry name" value="TM_PBP1_transp_TpRbsC_like"/>
    <property type="match status" value="1"/>
</dbReference>
<keyword evidence="5" id="KW-0067">ATP-binding</keyword>
<feature type="domain" description="ABC transporter" evidence="10">
    <location>
        <begin position="259"/>
        <end position="502"/>
    </location>
</feature>
<dbReference type="CDD" id="cd03216">
    <property type="entry name" value="ABC_Carb_Monos_I"/>
    <property type="match status" value="1"/>
</dbReference>
<dbReference type="CDD" id="cd03215">
    <property type="entry name" value="ABC_Carb_Monos_II"/>
    <property type="match status" value="1"/>
</dbReference>
<dbReference type="Pfam" id="PF00005">
    <property type="entry name" value="ABC_tran"/>
    <property type="match status" value="2"/>
</dbReference>
<evidence type="ECO:0000256" key="7">
    <source>
        <dbReference type="ARBA" id="ARBA00023136"/>
    </source>
</evidence>
<feature type="transmembrane region" description="Helical" evidence="9">
    <location>
        <begin position="889"/>
        <end position="907"/>
    </location>
</feature>
<reference evidence="11 12" key="1">
    <citation type="journal article" date="2019" name="Int. J. Syst. Evol. Microbiol.">
        <title>The Global Catalogue of Microorganisms (GCM) 10K type strain sequencing project: providing services to taxonomists for standard genome sequencing and annotation.</title>
        <authorList>
            <consortium name="The Broad Institute Genomics Platform"/>
            <consortium name="The Broad Institute Genome Sequencing Center for Infectious Disease"/>
            <person name="Wu L."/>
            <person name="Ma J."/>
        </authorList>
    </citation>
    <scope>NUCLEOTIDE SEQUENCE [LARGE SCALE GENOMIC DNA]</scope>
    <source>
        <strain evidence="11 12">JCM 16009</strain>
    </source>
</reference>
<keyword evidence="12" id="KW-1185">Reference proteome</keyword>
<dbReference type="SUPFAM" id="SSF52540">
    <property type="entry name" value="P-loop containing nucleoside triphosphate hydrolases"/>
    <property type="match status" value="2"/>
</dbReference>
<feature type="transmembrane region" description="Helical" evidence="9">
    <location>
        <begin position="837"/>
        <end position="856"/>
    </location>
</feature>
<evidence type="ECO:0000256" key="8">
    <source>
        <dbReference type="SAM" id="MobiDB-lite"/>
    </source>
</evidence>
<keyword evidence="7 9" id="KW-0472">Membrane</keyword>
<feature type="transmembrane region" description="Helical" evidence="9">
    <location>
        <begin position="682"/>
        <end position="699"/>
    </location>
</feature>
<sequence length="933" mass="97838">MVRPLLELRHVTKTFGAKIANDDVSLAVLPGTVHAIVGENGAGKSTLMNMISGILQPDSGEILVDGSPVVVADPRAADALGIGMVHQHFKLVPSLSVASNIFLGNETSGRLGRLDRRAMESRVAALSAELGLHVDPREKVEDLSVGERQRVEIVKALSHDTRLLILDEPTAVLTPSESDELFVVIRGLAARGCAVLFISHKLGEVLAIADQVTVVRDGRVVDSRPAAGLSETDIASMMVGREVLLRIAHTPSRPTDEVLRVDRLVAVDQRGVVAVDDLDLSVRRGEIVGIAGVEGNGQAELAAAIAGMSLPARGTVTLAGADVTRASVALRRERGLAYIPEDRHAEGAAPSLTIAENIAAGHLTPPIARRGWLSLAAVRRYAARLIATFDIRGASPETVISSLSGGNMQKVIIAREFETGPELLMVSQPTRGVDVGAMEFVHNSLVGIRDRGAGVLLFSADLNEVMSLSDRLLVIYRGRIIAEFTQESMSDVAVGLAMAGVPPTTEALAEAEAERERVARELEASGAHPAEPTGAVLDRLVERSSTAPVGTLHNDGADARPEPARRWSAVLADLASHTFRNAAQPVVAVLAALVVGAVVILGIGQNPVDAYVELFRSPWATPFGVSSVIAVFVPLTIMAAGTIISFRAGFFSLAAEGQLYLGAFAGAYVGFSFHGLPPAVHIPLVLVAGAVTGGLWGLLQGALSAYLRIDMLVLTLLMSQVAQLITNFLVTGPFADPTSAVAASPKLDASALLPAWDPVYGIGPDLVFALVVAVGAALLLNRTTWGLRVKELGEANRFAEFIGTSAKPMAAQVMALSGALAGFAGALFVIGANGGRFLQQFSPGFGFLAITVALLARLNPWASLVASLFYATMMAGGTGIQAVGVPFPMVSVLQGLIVIAITATFVVNRRRTRRTPTPAAAPEPVDDRKAVAK</sequence>
<evidence type="ECO:0000256" key="3">
    <source>
        <dbReference type="ARBA" id="ARBA00022692"/>
    </source>
</evidence>
<evidence type="ECO:0000259" key="10">
    <source>
        <dbReference type="PROSITE" id="PS50893"/>
    </source>
</evidence>
<dbReference type="InterPro" id="IPR003439">
    <property type="entry name" value="ABC_transporter-like_ATP-bd"/>
</dbReference>
<feature type="transmembrane region" description="Helical" evidence="9">
    <location>
        <begin position="711"/>
        <end position="730"/>
    </location>
</feature>
<dbReference type="Gene3D" id="3.40.50.300">
    <property type="entry name" value="P-loop containing nucleotide triphosphate hydrolases"/>
    <property type="match status" value="2"/>
</dbReference>
<dbReference type="Proteomes" id="UP001500449">
    <property type="component" value="Unassembled WGS sequence"/>
</dbReference>
<comment type="subcellular location">
    <subcellularLocation>
        <location evidence="1">Cell membrane</location>
        <topology evidence="1">Multi-pass membrane protein</topology>
    </subcellularLocation>
</comment>
<dbReference type="SMART" id="SM00382">
    <property type="entry name" value="AAA"/>
    <property type="match status" value="1"/>
</dbReference>
<proteinExistence type="predicted"/>
<dbReference type="EMBL" id="BAAAQK010000001">
    <property type="protein sequence ID" value="GAA1826976.1"/>
    <property type="molecule type" value="Genomic_DNA"/>
</dbReference>
<gene>
    <name evidence="11" type="ORF">GCM10009836_00750</name>
</gene>
<dbReference type="RefSeq" id="WP_344411455.1">
    <property type="nucleotide sequence ID" value="NZ_BAAAQK010000001.1"/>
</dbReference>
<dbReference type="InterPro" id="IPR017871">
    <property type="entry name" value="ABC_transporter-like_CS"/>
</dbReference>
<keyword evidence="6 9" id="KW-1133">Transmembrane helix</keyword>
<evidence type="ECO:0000256" key="1">
    <source>
        <dbReference type="ARBA" id="ARBA00004651"/>
    </source>
</evidence>
<dbReference type="InterPro" id="IPR027417">
    <property type="entry name" value="P-loop_NTPase"/>
</dbReference>
<evidence type="ECO:0000313" key="11">
    <source>
        <dbReference type="EMBL" id="GAA1826976.1"/>
    </source>
</evidence>
<dbReference type="InterPro" id="IPR001851">
    <property type="entry name" value="ABC_transp_permease"/>
</dbReference>
<accession>A0ABN2MIN5</accession>
<organism evidence="11 12">
    <name type="scientific">Pseudonocardia ailaonensis</name>
    <dbReference type="NCBI Taxonomy" id="367279"/>
    <lineage>
        <taxon>Bacteria</taxon>
        <taxon>Bacillati</taxon>
        <taxon>Actinomycetota</taxon>
        <taxon>Actinomycetes</taxon>
        <taxon>Pseudonocardiales</taxon>
        <taxon>Pseudonocardiaceae</taxon>
        <taxon>Pseudonocardia</taxon>
    </lineage>
</organism>
<feature type="transmembrane region" description="Helical" evidence="9">
    <location>
        <begin position="586"/>
        <end position="603"/>
    </location>
</feature>
<feature type="transmembrane region" description="Helical" evidence="9">
    <location>
        <begin position="813"/>
        <end position="831"/>
    </location>
</feature>
<keyword evidence="2" id="KW-1003">Cell membrane</keyword>
<evidence type="ECO:0000256" key="2">
    <source>
        <dbReference type="ARBA" id="ARBA00022475"/>
    </source>
</evidence>
<feature type="transmembrane region" description="Helical" evidence="9">
    <location>
        <begin position="759"/>
        <end position="780"/>
    </location>
</feature>
<dbReference type="PANTHER" id="PTHR43790">
    <property type="entry name" value="CARBOHYDRATE TRANSPORT ATP-BINDING PROTEIN MG119-RELATED"/>
    <property type="match status" value="1"/>
</dbReference>
<dbReference type="PANTHER" id="PTHR43790:SF4">
    <property type="entry name" value="GUANOSINE IMPORT ATP-BINDING PROTEIN NUPO"/>
    <property type="match status" value="1"/>
</dbReference>
<evidence type="ECO:0000256" key="9">
    <source>
        <dbReference type="SAM" id="Phobius"/>
    </source>
</evidence>
<evidence type="ECO:0000256" key="4">
    <source>
        <dbReference type="ARBA" id="ARBA00022741"/>
    </source>
</evidence>
<dbReference type="PROSITE" id="PS50893">
    <property type="entry name" value="ABC_TRANSPORTER_2"/>
    <property type="match status" value="2"/>
</dbReference>
<feature type="region of interest" description="Disordered" evidence="8">
    <location>
        <begin position="912"/>
        <end position="933"/>
    </location>
</feature>
<evidence type="ECO:0000256" key="5">
    <source>
        <dbReference type="ARBA" id="ARBA00022840"/>
    </source>
</evidence>
<name>A0ABN2MIN5_9PSEU</name>